<evidence type="ECO:0000259" key="1">
    <source>
        <dbReference type="SMART" id="SM00460"/>
    </source>
</evidence>
<feature type="domain" description="Transglutaminase-like" evidence="1">
    <location>
        <begin position="25"/>
        <end position="93"/>
    </location>
</feature>
<dbReference type="InterPro" id="IPR038765">
    <property type="entry name" value="Papain-like_cys_pep_sf"/>
</dbReference>
<dbReference type="InterPro" id="IPR002931">
    <property type="entry name" value="Transglutaminase-like"/>
</dbReference>
<evidence type="ECO:0000313" key="2">
    <source>
        <dbReference type="EMBL" id="GAI70700.1"/>
    </source>
</evidence>
<dbReference type="Pfam" id="PF01841">
    <property type="entry name" value="Transglut_core"/>
    <property type="match status" value="1"/>
</dbReference>
<comment type="caution">
    <text evidence="2">The sequence shown here is derived from an EMBL/GenBank/DDBJ whole genome shotgun (WGS) entry which is preliminary data.</text>
</comment>
<dbReference type="SUPFAM" id="SSF54001">
    <property type="entry name" value="Cysteine proteinases"/>
    <property type="match status" value="1"/>
</dbReference>
<reference evidence="2" key="1">
    <citation type="journal article" date="2014" name="Front. Microbiol.">
        <title>High frequency of phylogenetically diverse reductive dehalogenase-homologous genes in deep subseafloor sedimentary metagenomes.</title>
        <authorList>
            <person name="Kawai M."/>
            <person name="Futagami T."/>
            <person name="Toyoda A."/>
            <person name="Takaki Y."/>
            <person name="Nishi S."/>
            <person name="Hori S."/>
            <person name="Arai W."/>
            <person name="Tsubouchi T."/>
            <person name="Morono Y."/>
            <person name="Uchiyama I."/>
            <person name="Ito T."/>
            <person name="Fujiyama A."/>
            <person name="Inagaki F."/>
            <person name="Takami H."/>
        </authorList>
    </citation>
    <scope>NUCLEOTIDE SEQUENCE</scope>
    <source>
        <strain evidence="2">Expedition CK06-06</strain>
    </source>
</reference>
<dbReference type="EMBL" id="BARW01000893">
    <property type="protein sequence ID" value="GAI70700.1"/>
    <property type="molecule type" value="Genomic_DNA"/>
</dbReference>
<gene>
    <name evidence="2" type="ORF">S12H4_03250</name>
</gene>
<proteinExistence type="predicted"/>
<protein>
    <recommendedName>
        <fullName evidence="1">Transglutaminase-like domain-containing protein</fullName>
    </recommendedName>
</protein>
<accession>X1S5I2</accession>
<name>X1S5I2_9ZZZZ</name>
<organism evidence="2">
    <name type="scientific">marine sediment metagenome</name>
    <dbReference type="NCBI Taxonomy" id="412755"/>
    <lineage>
        <taxon>unclassified sequences</taxon>
        <taxon>metagenomes</taxon>
        <taxon>ecological metagenomes</taxon>
    </lineage>
</organism>
<dbReference type="PANTHER" id="PTHR33490">
    <property type="entry name" value="BLR5614 PROTEIN-RELATED"/>
    <property type="match status" value="1"/>
</dbReference>
<dbReference type="SMART" id="SM00460">
    <property type="entry name" value="TGc"/>
    <property type="match status" value="1"/>
</dbReference>
<sequence>MVRNLYYDFPRAEEKDYEFLYASEILERRKGVCADYAILYTALLRSAGIPARLAAGIPVYTILFEEEKEIDVGHAWVEVKLPGYGWIPIDITVEDNFMSENYYLDITTEKGPGYLYKNTTMDPWSYYYDGFFFSWDGTEIPETEQEFYFRVINLDLEDIILD</sequence>
<dbReference type="AlphaFoldDB" id="X1S5I2"/>
<dbReference type="Gene3D" id="3.10.620.30">
    <property type="match status" value="1"/>
</dbReference>